<comment type="caution">
    <text evidence="15">The sequence shown here is derived from an EMBL/GenBank/DDBJ whole genome shotgun (WGS) entry which is preliminary data.</text>
</comment>
<feature type="binding site" evidence="12">
    <location>
        <begin position="39"/>
        <end position="46"/>
    </location>
    <ligand>
        <name>ATP</name>
        <dbReference type="ChEBI" id="CHEBI:30616"/>
        <label>1</label>
    </ligand>
</feature>
<feature type="coiled-coil region" evidence="13">
    <location>
        <begin position="254"/>
        <end position="306"/>
    </location>
</feature>
<evidence type="ECO:0000256" key="9">
    <source>
        <dbReference type="ARBA" id="ARBA00022845"/>
    </source>
</evidence>
<proteinExistence type="inferred from homology"/>
<feature type="region of interest" description="PtIM" evidence="12">
    <location>
        <begin position="244"/>
        <end position="324"/>
    </location>
</feature>
<dbReference type="PANTHER" id="PTHR43858">
    <property type="entry name" value="ENERGY-DEPENDENT TRANSLATIONAL THROTTLE PROTEIN ETTA"/>
    <property type="match status" value="1"/>
</dbReference>
<dbReference type="FunFam" id="3.40.50.300:FF:000183">
    <property type="entry name" value="ABC transporter ATP-binding protein yjjK"/>
    <property type="match status" value="1"/>
</dbReference>
<dbReference type="InterPro" id="IPR022374">
    <property type="entry name" value="EttA"/>
</dbReference>
<feature type="domain" description="ABC transporter" evidence="14">
    <location>
        <begin position="6"/>
        <end position="261"/>
    </location>
</feature>
<keyword evidence="13" id="KW-0175">Coiled coil</keyword>
<dbReference type="GO" id="GO:0045900">
    <property type="term" value="P:negative regulation of translational elongation"/>
    <property type="evidence" value="ECO:0007669"/>
    <property type="project" value="UniProtKB-UniRule"/>
</dbReference>
<keyword evidence="9 12" id="KW-0810">Translation regulation</keyword>
<dbReference type="GO" id="GO:0005737">
    <property type="term" value="C:cytoplasm"/>
    <property type="evidence" value="ECO:0007669"/>
    <property type="project" value="UniProtKB-SubCell"/>
</dbReference>
<dbReference type="GO" id="GO:0006412">
    <property type="term" value="P:translation"/>
    <property type="evidence" value="ECO:0007669"/>
    <property type="project" value="UniProtKB-KW"/>
</dbReference>
<evidence type="ECO:0000256" key="11">
    <source>
        <dbReference type="ARBA" id="ARBA00022917"/>
    </source>
</evidence>
<dbReference type="GO" id="GO:0019843">
    <property type="term" value="F:rRNA binding"/>
    <property type="evidence" value="ECO:0007669"/>
    <property type="project" value="UniProtKB-UniRule"/>
</dbReference>
<dbReference type="GO" id="GO:0000049">
    <property type="term" value="F:tRNA binding"/>
    <property type="evidence" value="ECO:0007669"/>
    <property type="project" value="UniProtKB-UniRule"/>
</dbReference>
<feature type="domain" description="ABC transporter" evidence="14">
    <location>
        <begin position="326"/>
        <end position="552"/>
    </location>
</feature>
<organism evidence="15 16">
    <name type="scientific">Eiseniibacteriota bacterium</name>
    <dbReference type="NCBI Taxonomy" id="2212470"/>
    <lineage>
        <taxon>Bacteria</taxon>
        <taxon>Candidatus Eiseniibacteriota</taxon>
    </lineage>
</organism>
<dbReference type="EMBL" id="JACRIW010000017">
    <property type="protein sequence ID" value="MBI5168246.1"/>
    <property type="molecule type" value="Genomic_DNA"/>
</dbReference>
<comment type="domain">
    <text evidence="12">The arm domain is inserted in the first ABC transporter domain. Probably contacts ribosomal protein L1.</text>
</comment>
<evidence type="ECO:0000256" key="5">
    <source>
        <dbReference type="ARBA" id="ARBA00022737"/>
    </source>
</evidence>
<dbReference type="SMART" id="SM00382">
    <property type="entry name" value="AAA"/>
    <property type="match status" value="2"/>
</dbReference>
<evidence type="ECO:0000259" key="14">
    <source>
        <dbReference type="PROSITE" id="PS50893"/>
    </source>
</evidence>
<name>A0A933SB77_UNCEI</name>
<dbReference type="PANTHER" id="PTHR43858:SF1">
    <property type="entry name" value="ABC TRANSPORTER-RELATED PROTEIN"/>
    <property type="match status" value="1"/>
</dbReference>
<evidence type="ECO:0000256" key="1">
    <source>
        <dbReference type="ARBA" id="ARBA00005868"/>
    </source>
</evidence>
<keyword evidence="6 12" id="KW-0547">Nucleotide-binding</keyword>
<dbReference type="NCBIfam" id="TIGR03719">
    <property type="entry name" value="ABC_ABC_ChvD"/>
    <property type="match status" value="1"/>
</dbReference>
<evidence type="ECO:0000256" key="2">
    <source>
        <dbReference type="ARBA" id="ARBA00022490"/>
    </source>
</evidence>
<keyword evidence="8 12" id="KW-0067">ATP-binding</keyword>
<dbReference type="NCBIfam" id="NF008775">
    <property type="entry name" value="PRK11819.1"/>
    <property type="match status" value="1"/>
</dbReference>
<keyword evidence="5 12" id="KW-0677">Repeat</keyword>
<dbReference type="AlphaFoldDB" id="A0A933SB77"/>
<keyword evidence="7 12" id="KW-0378">Hydrolase</keyword>
<dbReference type="GO" id="GO:0043022">
    <property type="term" value="F:ribosome binding"/>
    <property type="evidence" value="ECO:0007669"/>
    <property type="project" value="UniProtKB-UniRule"/>
</dbReference>
<evidence type="ECO:0000256" key="6">
    <source>
        <dbReference type="ARBA" id="ARBA00022741"/>
    </source>
</evidence>
<comment type="catalytic activity">
    <reaction evidence="12">
        <text>ATP + H2O = ADP + phosphate + H(+)</text>
        <dbReference type="Rhea" id="RHEA:13065"/>
        <dbReference type="ChEBI" id="CHEBI:15377"/>
        <dbReference type="ChEBI" id="CHEBI:15378"/>
        <dbReference type="ChEBI" id="CHEBI:30616"/>
        <dbReference type="ChEBI" id="CHEBI:43474"/>
        <dbReference type="ChEBI" id="CHEBI:456216"/>
    </reaction>
</comment>
<comment type="caution">
    <text evidence="12">Lacks conserved residue(s) required for the propagation of feature annotation.</text>
</comment>
<dbReference type="GO" id="GO:0005524">
    <property type="term" value="F:ATP binding"/>
    <property type="evidence" value="ECO:0007669"/>
    <property type="project" value="UniProtKB-UniRule"/>
</dbReference>
<evidence type="ECO:0000256" key="3">
    <source>
        <dbReference type="ARBA" id="ARBA00022555"/>
    </source>
</evidence>
<evidence type="ECO:0000256" key="8">
    <source>
        <dbReference type="ARBA" id="ARBA00022840"/>
    </source>
</evidence>
<accession>A0A933SB77</accession>
<dbReference type="InterPro" id="IPR032781">
    <property type="entry name" value="ABC_tran_Xtn"/>
</dbReference>
<evidence type="ECO:0000256" key="13">
    <source>
        <dbReference type="SAM" id="Coils"/>
    </source>
</evidence>
<evidence type="ECO:0000313" key="16">
    <source>
        <dbReference type="Proteomes" id="UP000696931"/>
    </source>
</evidence>
<dbReference type="InterPro" id="IPR017871">
    <property type="entry name" value="ABC_transporter-like_CS"/>
</dbReference>
<evidence type="ECO:0000256" key="4">
    <source>
        <dbReference type="ARBA" id="ARBA00022730"/>
    </source>
</evidence>
<reference evidence="15" key="1">
    <citation type="submission" date="2020-07" db="EMBL/GenBank/DDBJ databases">
        <title>Huge and variable diversity of episymbiotic CPR bacteria and DPANN archaea in groundwater ecosystems.</title>
        <authorList>
            <person name="He C.Y."/>
            <person name="Keren R."/>
            <person name="Whittaker M."/>
            <person name="Farag I.F."/>
            <person name="Doudna J."/>
            <person name="Cate J.H.D."/>
            <person name="Banfield J.F."/>
        </authorList>
    </citation>
    <scope>NUCLEOTIDE SEQUENCE</scope>
    <source>
        <strain evidence="15">NC_groundwater_1813_Pr3_B-0.1um_71_17</strain>
    </source>
</reference>
<comment type="subunit">
    <text evidence="12">Monomer. Probably contacts ribosomal proteins L1, L5, L33 and S7, the 16S and 23S rRNA and the P-site containing tRNA(fMet).</text>
</comment>
<dbReference type="CDD" id="cd03221">
    <property type="entry name" value="ABCF_EF-3"/>
    <property type="match status" value="2"/>
</dbReference>
<dbReference type="InterPro" id="IPR027417">
    <property type="entry name" value="P-loop_NTPase"/>
</dbReference>
<keyword evidence="10 12" id="KW-0694">RNA-binding</keyword>
<evidence type="ECO:0000256" key="12">
    <source>
        <dbReference type="HAMAP-Rule" id="MF_00847"/>
    </source>
</evidence>
<keyword evidence="2 12" id="KW-0963">Cytoplasm</keyword>
<feature type="binding site" evidence="12">
    <location>
        <begin position="358"/>
        <end position="365"/>
    </location>
    <ligand>
        <name>ATP</name>
        <dbReference type="ChEBI" id="CHEBI:30616"/>
        <label>2</label>
    </ligand>
</feature>
<keyword evidence="4 12" id="KW-0699">rRNA-binding</keyword>
<protein>
    <recommendedName>
        <fullName evidence="12">Energy-dependent translational throttle protein EttA</fullName>
        <ecNumber evidence="12">3.6.1.-</ecNumber>
    </recommendedName>
    <alternativeName>
        <fullName evidence="12">Translational regulatory factor EttA</fullName>
    </alternativeName>
</protein>
<gene>
    <name evidence="12 15" type="primary">ettA</name>
    <name evidence="15" type="ORF">HZA61_02035</name>
</gene>
<dbReference type="GO" id="GO:0016887">
    <property type="term" value="F:ATP hydrolysis activity"/>
    <property type="evidence" value="ECO:0007669"/>
    <property type="project" value="UniProtKB-UniRule"/>
</dbReference>
<keyword evidence="3 12" id="KW-0820">tRNA-binding</keyword>
<dbReference type="Proteomes" id="UP000696931">
    <property type="component" value="Unassembled WGS sequence"/>
</dbReference>
<dbReference type="InterPro" id="IPR003439">
    <property type="entry name" value="ABC_transporter-like_ATP-bd"/>
</dbReference>
<dbReference type="HAMAP" id="MF_00847">
    <property type="entry name" value="EttA"/>
    <property type="match status" value="1"/>
</dbReference>
<dbReference type="SUPFAM" id="SSF52540">
    <property type="entry name" value="P-loop containing nucleoside triphosphate hydrolases"/>
    <property type="match status" value="2"/>
</dbReference>
<dbReference type="Pfam" id="PF12848">
    <property type="entry name" value="ABC_tran_Xtn"/>
    <property type="match status" value="1"/>
</dbReference>
<comment type="function">
    <text evidence="12">A translation factor that gates the progression of the 70S ribosomal initiation complex (IC, containing tRNA(fMet) in the P-site) into the translation elongation cycle by using a mechanism sensitive to the ATP/ADP ratio. Binds to the 70S ribosome E-site where it modulates the state of the translating ribosome during subunit translocation. ATP hydrolysis probably frees it from the ribosome, which can enter the elongation phase.</text>
</comment>
<evidence type="ECO:0000313" key="15">
    <source>
        <dbReference type="EMBL" id="MBI5168246.1"/>
    </source>
</evidence>
<dbReference type="EC" id="3.6.1.-" evidence="12"/>
<dbReference type="PROSITE" id="PS50893">
    <property type="entry name" value="ABC_TRANSPORTER_2"/>
    <property type="match status" value="2"/>
</dbReference>
<dbReference type="PROSITE" id="PS00211">
    <property type="entry name" value="ABC_TRANSPORTER_1"/>
    <property type="match status" value="2"/>
</dbReference>
<dbReference type="Gene3D" id="3.40.50.300">
    <property type="entry name" value="P-loop containing nucleotide triphosphate hydrolases"/>
    <property type="match status" value="2"/>
</dbReference>
<evidence type="ECO:0000256" key="10">
    <source>
        <dbReference type="ARBA" id="ARBA00022884"/>
    </source>
</evidence>
<evidence type="ECO:0000256" key="7">
    <source>
        <dbReference type="ARBA" id="ARBA00022801"/>
    </source>
</evidence>
<comment type="similarity">
    <text evidence="1 12">Belongs to the ABC transporter superfamily. ABCF family. Translational throttle EttA subfamily.</text>
</comment>
<sequence length="557" mass="62604">MADFIYTMKDLRKVVPPKREILKGIWLSFYYGAKIGVLGLNGAGKSSLLKIMAGVDPDFIGEAFLGKGFTVGYLEQEPKLDPAKNVMDNVADGVGEKMRIKRRWDEISAKFAEPMEDDEMNKLIEEQGKLQDAMDAGNLWDLERQLEIAMDALRCPPADADVTTLSGGERRRVALCRLLLSHPDLLLLDEPTNHLDAESVAWLERFLKDYTGTVVAVTHDRYFLDNVAGWILELDRGAGIPWEGNYTSWLEQKKNRLQQEEKTESARQKTLEREFEWVKMAPRARQAKSKARLAAYEKMLAEESNERIDNVEIYIPPGPRLGNVVIEAKDLTKGYGDKLLIENLSFKLPPAGIVGVIGPNGAGKTTLFRMLVGEEQPDAGSLRVGETVKIAYIDQSRDSLSPEKTVWEEITGGNELLTLGKREINSRAYCSWFNFRGADQQKKVGTLSGGERNRLQMAKLLQSGGNLLLLDEPTNDLDVDTLRALEDALLEFAGCAVVISHDRWFLDRIATHILAFEGDSQVVFFEGNYQDYEKNLHERIGADADTPHRIKYKPLAR</sequence>
<dbReference type="InterPro" id="IPR003593">
    <property type="entry name" value="AAA+_ATPase"/>
</dbReference>
<comment type="domain">
    <text evidence="12">The P-site tRNA interaction motif (PtIM domain) probably interacts with the P-site tRNA(fMet) as well as the 23S rRNA.</text>
</comment>
<comment type="subcellular location">
    <subcellularLocation>
        <location evidence="12">Cytoplasm</location>
    </subcellularLocation>
    <text evidence="12">Associates with ribosomes and polysomes.</text>
</comment>
<dbReference type="Pfam" id="PF00005">
    <property type="entry name" value="ABC_tran"/>
    <property type="match status" value="2"/>
</dbReference>
<keyword evidence="11 12" id="KW-0648">Protein biosynthesis</keyword>
<dbReference type="FunFam" id="3.40.50.300:FF:000011">
    <property type="entry name" value="Putative ABC transporter ATP-binding component"/>
    <property type="match status" value="1"/>
</dbReference>